<feature type="domain" description="Helicase-associated" evidence="1">
    <location>
        <begin position="49"/>
        <end position="118"/>
    </location>
</feature>
<dbReference type="EMBL" id="HBGK01003783">
    <property type="protein sequence ID" value="CAD9273109.1"/>
    <property type="molecule type" value="Transcribed_RNA"/>
</dbReference>
<proteinExistence type="predicted"/>
<dbReference type="PANTHER" id="PTHR33418">
    <property type="entry name" value="HELICASE-ASSOCIATED"/>
    <property type="match status" value="1"/>
</dbReference>
<dbReference type="InterPro" id="IPR005114">
    <property type="entry name" value="Helicase_assoc"/>
</dbReference>
<protein>
    <recommendedName>
        <fullName evidence="1">Helicase-associated domain-containing protein</fullName>
    </recommendedName>
</protein>
<evidence type="ECO:0000313" key="2">
    <source>
        <dbReference type="EMBL" id="CAD9273109.1"/>
    </source>
</evidence>
<dbReference type="Pfam" id="PF03457">
    <property type="entry name" value="HA"/>
    <property type="match status" value="3"/>
</dbReference>
<reference evidence="2" key="1">
    <citation type="submission" date="2021-01" db="EMBL/GenBank/DDBJ databases">
        <authorList>
            <person name="Corre E."/>
            <person name="Pelletier E."/>
            <person name="Niang G."/>
            <person name="Scheremetjew M."/>
            <person name="Finn R."/>
            <person name="Kale V."/>
            <person name="Holt S."/>
            <person name="Cochrane G."/>
            <person name="Meng A."/>
            <person name="Brown T."/>
            <person name="Cohen L."/>
        </authorList>
    </citation>
    <scope>NUCLEOTIDE SEQUENCE</scope>
    <source>
        <strain evidence="2">CCMP 410</strain>
    </source>
</reference>
<evidence type="ECO:0000259" key="1">
    <source>
        <dbReference type="Pfam" id="PF03457"/>
    </source>
</evidence>
<gene>
    <name evidence="2" type="ORF">GOCE00092_LOCUS2016</name>
</gene>
<name>A0A7S1UN04_9STRA</name>
<feature type="domain" description="Helicase-associated" evidence="1">
    <location>
        <begin position="125"/>
        <end position="192"/>
    </location>
</feature>
<organism evidence="2">
    <name type="scientific">Grammatophora oceanica</name>
    <dbReference type="NCBI Taxonomy" id="210454"/>
    <lineage>
        <taxon>Eukaryota</taxon>
        <taxon>Sar</taxon>
        <taxon>Stramenopiles</taxon>
        <taxon>Ochrophyta</taxon>
        <taxon>Bacillariophyta</taxon>
        <taxon>Fragilariophyceae</taxon>
        <taxon>Fragilariophycidae</taxon>
        <taxon>Rhabdonematales</taxon>
        <taxon>Grammatophoraceae</taxon>
        <taxon>Grammatophora</taxon>
    </lineage>
</organism>
<dbReference type="PANTHER" id="PTHR33418:SF1">
    <property type="entry name" value="HELICASE-ASSOCIATED DOMAIN-CONTAINING PROTEIN"/>
    <property type="match status" value="1"/>
</dbReference>
<dbReference type="Gene3D" id="6.10.140.530">
    <property type="match status" value="3"/>
</dbReference>
<dbReference type="AlphaFoldDB" id="A0A7S1UN04"/>
<accession>A0A7S1UN04</accession>
<feature type="domain" description="Helicase-associated" evidence="1">
    <location>
        <begin position="200"/>
        <end position="266"/>
    </location>
</feature>
<sequence>MVPSPTATPTKRKIGEIMIKDEVGRDAMAASLPKRIAAAEDAEPADVARQRWNSMLFELLHYRAVHGDMKLRSKDDVKHRKLYDWIVQQRREFKNYHDDPMNSNLTSAQVEVLNSIQFPWNTRGEEHWQLHFELLVAFKEEHGHTLVSRSDQANPKLSLWVVDQRRQMKLWKEGKNTTMTKERQRLLDDVGFVWQVRNKSSWEIRFKELLEYKEKHGTTVVPQHYKENKALGKWVAKQREQYRFLKEGRHSFLTPDRLELLNTCGFIWSLKGRAPKEEIVDQATLVHTPTTHLAHHPHVSLAAHHHQAVMVPQTVMVHPHAQNVHDPSVVPHHDVMTVHQHGHDQVHGAALQHAVQAAEEAMQHLEDQQPM</sequence>